<dbReference type="InterPro" id="IPR025789">
    <property type="entry name" value="DOT1_dom"/>
</dbReference>
<dbReference type="EC" id="2.1.1.360" evidence="1"/>
<evidence type="ECO:0000313" key="7">
    <source>
        <dbReference type="EMBL" id="KAK1745130.1"/>
    </source>
</evidence>
<evidence type="ECO:0000256" key="2">
    <source>
        <dbReference type="ARBA" id="ARBA00020987"/>
    </source>
</evidence>
<dbReference type="SUPFAM" id="SSF53335">
    <property type="entry name" value="S-adenosyl-L-methionine-dependent methyltransferases"/>
    <property type="match status" value="1"/>
</dbReference>
<dbReference type="Pfam" id="PF08123">
    <property type="entry name" value="DOT1"/>
    <property type="match status" value="1"/>
</dbReference>
<organism evidence="7 8">
    <name type="scientific">Skeletonema marinoi</name>
    <dbReference type="NCBI Taxonomy" id="267567"/>
    <lineage>
        <taxon>Eukaryota</taxon>
        <taxon>Sar</taxon>
        <taxon>Stramenopiles</taxon>
        <taxon>Ochrophyta</taxon>
        <taxon>Bacillariophyta</taxon>
        <taxon>Coscinodiscophyceae</taxon>
        <taxon>Thalassiosirophycidae</taxon>
        <taxon>Thalassiosirales</taxon>
        <taxon>Skeletonemataceae</taxon>
        <taxon>Skeletonema</taxon>
        <taxon>Skeletonema marinoi-dohrnii complex</taxon>
    </lineage>
</organism>
<dbReference type="AlphaFoldDB" id="A0AAD8YHC9"/>
<dbReference type="PANTHER" id="PTHR21451">
    <property type="entry name" value="HISTONE H3 METHYLTRANSFERASE"/>
    <property type="match status" value="1"/>
</dbReference>
<sequence length="294" mass="32642">MNLVIRIAAAILSVPPDVIAPIVPMMAPSPRNSLEVQLRNEVNTVLSGRCSAADAGAPLFAISSEEANFVDCNSGLPGVADVYKSDDNENLASTYGEITMLGARQLFYHMSLTTQKSESNNHQDFHFYDLGSGGGRLVIQSYLELPSVSTSVGIELSPSRHEIASQTYNYLQENGDIKRIRNLARRAWGKDKEDTDDSGIELYEGDLFKLDISKATHIYASSLCFSEQMLEMLVEKIELEATSLQVIASLRKLPLKESNNKALVKIGRNPWQEWIEMSWSKEGVSVYLYTVEKI</sequence>
<dbReference type="PANTHER" id="PTHR21451:SF19">
    <property type="entry name" value="ACTIVATED IN BLOCKED UNFOLDED PROTEIN RESPONSE"/>
    <property type="match status" value="1"/>
</dbReference>
<reference evidence="7" key="1">
    <citation type="submission" date="2023-06" db="EMBL/GenBank/DDBJ databases">
        <title>Survivors Of The Sea: Transcriptome response of Skeletonema marinoi to long-term dormancy.</title>
        <authorList>
            <person name="Pinder M.I.M."/>
            <person name="Kourtchenko O."/>
            <person name="Robertson E.K."/>
            <person name="Larsson T."/>
            <person name="Maumus F."/>
            <person name="Osuna-Cruz C.M."/>
            <person name="Vancaester E."/>
            <person name="Stenow R."/>
            <person name="Vandepoele K."/>
            <person name="Ploug H."/>
            <person name="Bruchert V."/>
            <person name="Godhe A."/>
            <person name="Topel M."/>
        </authorList>
    </citation>
    <scope>NUCLEOTIDE SEQUENCE</scope>
    <source>
        <strain evidence="7">R05AC</strain>
    </source>
</reference>
<evidence type="ECO:0000259" key="6">
    <source>
        <dbReference type="Pfam" id="PF08123"/>
    </source>
</evidence>
<feature type="domain" description="DOT1" evidence="6">
    <location>
        <begin position="94"/>
        <end position="291"/>
    </location>
</feature>
<evidence type="ECO:0000256" key="4">
    <source>
        <dbReference type="ARBA" id="ARBA00029821"/>
    </source>
</evidence>
<dbReference type="GO" id="GO:0140956">
    <property type="term" value="F:histone H3K79 trimethyltransferase activity"/>
    <property type="evidence" value="ECO:0007669"/>
    <property type="project" value="UniProtKB-EC"/>
</dbReference>
<dbReference type="EMBL" id="JATAAI010000006">
    <property type="protein sequence ID" value="KAK1745130.1"/>
    <property type="molecule type" value="Genomic_DNA"/>
</dbReference>
<gene>
    <name evidence="7" type="ORF">QTG54_004421</name>
</gene>
<dbReference type="InterPro" id="IPR029063">
    <property type="entry name" value="SAM-dependent_MTases_sf"/>
</dbReference>
<evidence type="ECO:0000256" key="5">
    <source>
        <dbReference type="ARBA" id="ARBA00047770"/>
    </source>
</evidence>
<evidence type="ECO:0000256" key="3">
    <source>
        <dbReference type="ARBA" id="ARBA00022853"/>
    </source>
</evidence>
<protein>
    <recommendedName>
        <fullName evidence="2">Histone-lysine N-methyltransferase, H3 lysine-79 specific</fullName>
        <ecNumber evidence="1">2.1.1.360</ecNumber>
    </recommendedName>
    <alternativeName>
        <fullName evidence="4">Histone H3-K79 methyltransferase</fullName>
    </alternativeName>
</protein>
<keyword evidence="8" id="KW-1185">Reference proteome</keyword>
<evidence type="ECO:0000313" key="8">
    <source>
        <dbReference type="Proteomes" id="UP001224775"/>
    </source>
</evidence>
<comment type="caution">
    <text evidence="7">The sequence shown here is derived from an EMBL/GenBank/DDBJ whole genome shotgun (WGS) entry which is preliminary data.</text>
</comment>
<evidence type="ECO:0000256" key="1">
    <source>
        <dbReference type="ARBA" id="ARBA00012190"/>
    </source>
</evidence>
<dbReference type="Proteomes" id="UP001224775">
    <property type="component" value="Unassembled WGS sequence"/>
</dbReference>
<accession>A0AAD8YHC9</accession>
<comment type="catalytic activity">
    <reaction evidence="5">
        <text>L-lysyl(79)-[histone H3] + 3 S-adenosyl-L-methionine = N(6),N(6),N(6)-trimethyl-L-lysyl(79)-[histone H3] + 3 S-adenosyl-L-homocysteine + 3 H(+)</text>
        <dbReference type="Rhea" id="RHEA:60328"/>
        <dbReference type="Rhea" id="RHEA-COMP:15549"/>
        <dbReference type="Rhea" id="RHEA-COMP:15552"/>
        <dbReference type="ChEBI" id="CHEBI:15378"/>
        <dbReference type="ChEBI" id="CHEBI:29969"/>
        <dbReference type="ChEBI" id="CHEBI:57856"/>
        <dbReference type="ChEBI" id="CHEBI:59789"/>
        <dbReference type="ChEBI" id="CHEBI:61961"/>
        <dbReference type="EC" id="2.1.1.360"/>
    </reaction>
</comment>
<dbReference type="GO" id="GO:0051726">
    <property type="term" value="P:regulation of cell cycle"/>
    <property type="evidence" value="ECO:0007669"/>
    <property type="project" value="InterPro"/>
</dbReference>
<keyword evidence="3" id="KW-0156">Chromatin regulator</keyword>
<dbReference type="InterPro" id="IPR030445">
    <property type="entry name" value="H3-K79_meTrfase"/>
</dbReference>
<proteinExistence type="predicted"/>
<name>A0AAD8YHC9_9STRA</name>
<dbReference type="Gene3D" id="3.40.50.150">
    <property type="entry name" value="Vaccinia Virus protein VP39"/>
    <property type="match status" value="1"/>
</dbReference>